<dbReference type="SMART" id="SM00387">
    <property type="entry name" value="HATPase_c"/>
    <property type="match status" value="1"/>
</dbReference>
<keyword evidence="9" id="KW-0812">Transmembrane</keyword>
<evidence type="ECO:0000256" key="3">
    <source>
        <dbReference type="ARBA" id="ARBA00022553"/>
    </source>
</evidence>
<keyword evidence="4" id="KW-0808">Transferase</keyword>
<evidence type="ECO:0000256" key="4">
    <source>
        <dbReference type="ARBA" id="ARBA00022679"/>
    </source>
</evidence>
<dbReference type="Proteomes" id="UP000182229">
    <property type="component" value="Unassembled WGS sequence"/>
</dbReference>
<evidence type="ECO:0000256" key="1">
    <source>
        <dbReference type="ARBA" id="ARBA00000085"/>
    </source>
</evidence>
<sequence>MNRNAAVSVLLLCIALASVVVGVVHLIRRDRAALVEQFAAERTAQVDAAAREVSDALDDAADDLRFAGELLSRPGSVTEHRRELLALLEVVGQFKAIVVLDALGQSRFTIVDRRAGSAVTRGAVSTSLTEKAREALTRAPGDILTSLPVAAAAPGDWYRIFATAYAPGEDGPGGALAVLVDTEAFFAPLKLVTTQPEVRLLLIGTHGLPIRASAPTLLEWVNRVDLASDAVPGFATLLRRLRAGERGTVRLPEGEAALLGLGAADAIAAYTPVRMRGGPFWGVALFASTEELRAHERGVILRVALGALLVTFFLVVFGAYVIIASRRALALQESRRHADQLAHLHEKTQKILDNIPTGVLALSADGHITAVNQALRERLPPTAVGASLRESFPDAPAAVVDRLESLVKEACATERVLSLHGEPLPLFGAEGQYRIHAVPLERHDAEVRVLLVVEDLSDVHALESQLLRAEKLATVGILAAGIAHEIGTPLGVVRGRAEYVVGKLGAQHPQAAGIQVIIEQIDRVSRTIRQLLDFSRVQPVAVRGVALGALLHGAQELLHGEVERRRVRLEVEVPEELPPLLAEPDQLQQVVLNLVLNACDACEPGGTVRLAARLEAPGTPGAWSGVRLTVRDDGCGIPPGSLNRVFDPFFTTKKRGQGTGLGLTMVAQIVRNHGGRIELESEPGQGTCVTLWWPVTPAPSEERHAV</sequence>
<dbReference type="SMART" id="SM00388">
    <property type="entry name" value="HisKA"/>
    <property type="match status" value="1"/>
</dbReference>
<dbReference type="PANTHER" id="PTHR43065:SF10">
    <property type="entry name" value="PEROXIDE STRESS-ACTIVATED HISTIDINE KINASE MAK3"/>
    <property type="match status" value="1"/>
</dbReference>
<dbReference type="RefSeq" id="WP_071898059.1">
    <property type="nucleotide sequence ID" value="NZ_MPIN01000002.1"/>
</dbReference>
<dbReference type="InterPro" id="IPR000014">
    <property type="entry name" value="PAS"/>
</dbReference>
<evidence type="ECO:0000313" key="12">
    <source>
        <dbReference type="Proteomes" id="UP000182229"/>
    </source>
</evidence>
<feature type="transmembrane region" description="Helical" evidence="9">
    <location>
        <begin position="299"/>
        <end position="323"/>
    </location>
</feature>
<dbReference type="PROSITE" id="PS50109">
    <property type="entry name" value="HIS_KIN"/>
    <property type="match status" value="1"/>
</dbReference>
<protein>
    <recommendedName>
        <fullName evidence="2">histidine kinase</fullName>
        <ecNumber evidence="2">2.7.13.3</ecNumber>
    </recommendedName>
</protein>
<evidence type="ECO:0000256" key="9">
    <source>
        <dbReference type="SAM" id="Phobius"/>
    </source>
</evidence>
<evidence type="ECO:0000313" key="11">
    <source>
        <dbReference type="EMBL" id="OJH41455.1"/>
    </source>
</evidence>
<proteinExistence type="predicted"/>
<accession>A0A1L9BGV1</accession>
<keyword evidence="8" id="KW-0902">Two-component regulatory system</keyword>
<dbReference type="InterPro" id="IPR036890">
    <property type="entry name" value="HATPase_C_sf"/>
</dbReference>
<dbReference type="CDD" id="cd00075">
    <property type="entry name" value="HATPase"/>
    <property type="match status" value="1"/>
</dbReference>
<dbReference type="EMBL" id="MPIN01000002">
    <property type="protein sequence ID" value="OJH41455.1"/>
    <property type="molecule type" value="Genomic_DNA"/>
</dbReference>
<keyword evidence="6 11" id="KW-0418">Kinase</keyword>
<keyword evidence="5" id="KW-0547">Nucleotide-binding</keyword>
<dbReference type="Pfam" id="PF00512">
    <property type="entry name" value="HisKA"/>
    <property type="match status" value="1"/>
</dbReference>
<dbReference type="EC" id="2.7.13.3" evidence="2"/>
<dbReference type="InterPro" id="IPR035965">
    <property type="entry name" value="PAS-like_dom_sf"/>
</dbReference>
<dbReference type="OrthoDB" id="9773941at2"/>
<evidence type="ECO:0000259" key="10">
    <source>
        <dbReference type="PROSITE" id="PS50109"/>
    </source>
</evidence>
<dbReference type="PANTHER" id="PTHR43065">
    <property type="entry name" value="SENSOR HISTIDINE KINASE"/>
    <property type="match status" value="1"/>
</dbReference>
<dbReference type="CDD" id="cd00082">
    <property type="entry name" value="HisKA"/>
    <property type="match status" value="1"/>
</dbReference>
<keyword evidence="12" id="KW-1185">Reference proteome</keyword>
<reference evidence="12" key="1">
    <citation type="submission" date="2016-11" db="EMBL/GenBank/DDBJ databases">
        <authorList>
            <person name="Shukria A."/>
            <person name="Stevens D.C."/>
        </authorList>
    </citation>
    <scope>NUCLEOTIDE SEQUENCE [LARGE SCALE GENOMIC DNA]</scope>
    <source>
        <strain evidence="12">Cbfe23</strain>
    </source>
</reference>
<evidence type="ECO:0000256" key="2">
    <source>
        <dbReference type="ARBA" id="ARBA00012438"/>
    </source>
</evidence>
<evidence type="ECO:0000256" key="5">
    <source>
        <dbReference type="ARBA" id="ARBA00022741"/>
    </source>
</evidence>
<dbReference type="SUPFAM" id="SSF47384">
    <property type="entry name" value="Homodimeric domain of signal transducing histidine kinase"/>
    <property type="match status" value="1"/>
</dbReference>
<evidence type="ECO:0000256" key="6">
    <source>
        <dbReference type="ARBA" id="ARBA00022777"/>
    </source>
</evidence>
<dbReference type="GO" id="GO:0000155">
    <property type="term" value="F:phosphorelay sensor kinase activity"/>
    <property type="evidence" value="ECO:0007669"/>
    <property type="project" value="InterPro"/>
</dbReference>
<organism evidence="11 12">
    <name type="scientific">Cystobacter ferrugineus</name>
    <dbReference type="NCBI Taxonomy" id="83449"/>
    <lineage>
        <taxon>Bacteria</taxon>
        <taxon>Pseudomonadati</taxon>
        <taxon>Myxococcota</taxon>
        <taxon>Myxococcia</taxon>
        <taxon>Myxococcales</taxon>
        <taxon>Cystobacterineae</taxon>
        <taxon>Archangiaceae</taxon>
        <taxon>Cystobacter</taxon>
    </lineage>
</organism>
<dbReference type="InterPro" id="IPR004358">
    <property type="entry name" value="Sig_transdc_His_kin-like_C"/>
</dbReference>
<dbReference type="PRINTS" id="PR00344">
    <property type="entry name" value="BCTRLSENSOR"/>
</dbReference>
<dbReference type="Pfam" id="PF02518">
    <property type="entry name" value="HATPase_c"/>
    <property type="match status" value="1"/>
</dbReference>
<gene>
    <name evidence="11" type="ORF">BON30_11415</name>
</gene>
<keyword evidence="3" id="KW-0597">Phosphoprotein</keyword>
<dbReference type="SMART" id="SM00091">
    <property type="entry name" value="PAS"/>
    <property type="match status" value="1"/>
</dbReference>
<name>A0A1L9BGV1_9BACT</name>
<keyword evidence="9" id="KW-1133">Transmembrane helix</keyword>
<dbReference type="SUPFAM" id="SSF55874">
    <property type="entry name" value="ATPase domain of HSP90 chaperone/DNA topoisomerase II/histidine kinase"/>
    <property type="match status" value="1"/>
</dbReference>
<dbReference type="SUPFAM" id="SSF55785">
    <property type="entry name" value="PYP-like sensor domain (PAS domain)"/>
    <property type="match status" value="1"/>
</dbReference>
<dbReference type="InterPro" id="IPR003594">
    <property type="entry name" value="HATPase_dom"/>
</dbReference>
<evidence type="ECO:0000256" key="7">
    <source>
        <dbReference type="ARBA" id="ARBA00022840"/>
    </source>
</evidence>
<reference evidence="11 12" key="2">
    <citation type="submission" date="2016-12" db="EMBL/GenBank/DDBJ databases">
        <title>Draft Genome Sequence of Cystobacter ferrugineus Strain Cbfe23.</title>
        <authorList>
            <person name="Akbar S."/>
            <person name="Dowd S.E."/>
            <person name="Stevens D.C."/>
        </authorList>
    </citation>
    <scope>NUCLEOTIDE SEQUENCE [LARGE SCALE GENOMIC DNA]</scope>
    <source>
        <strain evidence="11 12">Cbfe23</strain>
    </source>
</reference>
<dbReference type="STRING" id="83449.BON30_11415"/>
<dbReference type="Gene3D" id="1.10.287.130">
    <property type="match status" value="1"/>
</dbReference>
<dbReference type="Gene3D" id="3.30.450.20">
    <property type="entry name" value="PAS domain"/>
    <property type="match status" value="1"/>
</dbReference>
<evidence type="ECO:0000256" key="8">
    <source>
        <dbReference type="ARBA" id="ARBA00023012"/>
    </source>
</evidence>
<dbReference type="InterPro" id="IPR005467">
    <property type="entry name" value="His_kinase_dom"/>
</dbReference>
<dbReference type="InterPro" id="IPR036097">
    <property type="entry name" value="HisK_dim/P_sf"/>
</dbReference>
<dbReference type="InterPro" id="IPR003661">
    <property type="entry name" value="HisK_dim/P_dom"/>
</dbReference>
<dbReference type="GO" id="GO:0005524">
    <property type="term" value="F:ATP binding"/>
    <property type="evidence" value="ECO:0007669"/>
    <property type="project" value="UniProtKB-KW"/>
</dbReference>
<keyword evidence="7" id="KW-0067">ATP-binding</keyword>
<dbReference type="Gene3D" id="3.30.565.10">
    <property type="entry name" value="Histidine kinase-like ATPase, C-terminal domain"/>
    <property type="match status" value="1"/>
</dbReference>
<keyword evidence="9" id="KW-0472">Membrane</keyword>
<dbReference type="AlphaFoldDB" id="A0A1L9BGV1"/>
<comment type="caution">
    <text evidence="11">The sequence shown here is derived from an EMBL/GenBank/DDBJ whole genome shotgun (WGS) entry which is preliminary data.</text>
</comment>
<dbReference type="InterPro" id="IPR013656">
    <property type="entry name" value="PAS_4"/>
</dbReference>
<feature type="domain" description="Histidine kinase" evidence="10">
    <location>
        <begin position="481"/>
        <end position="697"/>
    </location>
</feature>
<comment type="catalytic activity">
    <reaction evidence="1">
        <text>ATP + protein L-histidine = ADP + protein N-phospho-L-histidine.</text>
        <dbReference type="EC" id="2.7.13.3"/>
    </reaction>
</comment>
<dbReference type="Pfam" id="PF08448">
    <property type="entry name" value="PAS_4"/>
    <property type="match status" value="1"/>
</dbReference>